<accession>A0A0C1VJ00</accession>
<comment type="subcellular location">
    <subcellularLocation>
        <location evidence="1">Cytoplasm</location>
    </subcellularLocation>
</comment>
<dbReference type="InterPro" id="IPR015273">
    <property type="entry name" value="Cys-tRNA-synt_Ia_DALR"/>
</dbReference>
<dbReference type="SUPFAM" id="SSF47323">
    <property type="entry name" value="Anticodon-binding domain of a subclass of class I aminoacyl-tRNA synthetases"/>
    <property type="match status" value="1"/>
</dbReference>
<proteinExistence type="predicted"/>
<dbReference type="GO" id="GO:0005524">
    <property type="term" value="F:ATP binding"/>
    <property type="evidence" value="ECO:0007669"/>
    <property type="project" value="UniProtKB-KW"/>
</dbReference>
<evidence type="ECO:0000256" key="6">
    <source>
        <dbReference type="ARBA" id="ARBA00023146"/>
    </source>
</evidence>
<dbReference type="GO" id="GO:0006423">
    <property type="term" value="P:cysteinyl-tRNA aminoacylation"/>
    <property type="evidence" value="ECO:0007669"/>
    <property type="project" value="InterPro"/>
</dbReference>
<dbReference type="HOGENOM" id="CLU_095589_2_0_6"/>
<name>A0A0C1VJ00_9ENTR</name>
<evidence type="ECO:0000256" key="3">
    <source>
        <dbReference type="ARBA" id="ARBA00022598"/>
    </source>
</evidence>
<evidence type="ECO:0000259" key="7">
    <source>
        <dbReference type="SMART" id="SM00840"/>
    </source>
</evidence>
<dbReference type="Pfam" id="PF23493">
    <property type="entry name" value="CysS_C"/>
    <property type="match status" value="1"/>
</dbReference>
<evidence type="ECO:0000256" key="4">
    <source>
        <dbReference type="ARBA" id="ARBA00022741"/>
    </source>
</evidence>
<dbReference type="EMBL" id="AWXV01000004">
    <property type="protein sequence ID" value="KIE63775.1"/>
    <property type="molecule type" value="Genomic_DNA"/>
</dbReference>
<dbReference type="GO" id="GO:0005829">
    <property type="term" value="C:cytosol"/>
    <property type="evidence" value="ECO:0007669"/>
    <property type="project" value="TreeGrafter"/>
</dbReference>
<keyword evidence="3" id="KW-0436">Ligase</keyword>
<protein>
    <recommendedName>
        <fullName evidence="2">Cysteine--tRNA ligase</fullName>
    </recommendedName>
</protein>
<reference evidence="8 9" key="1">
    <citation type="journal article" date="2014" name="G3 (Bethesda)">
        <title>Genome sequence of Candidatus Riesia pediculischaeffi, endosymbiont of chimpanzee lice, and genomic comparison of recently acquired endosymbionts from human and chimpanzee lice.</title>
        <authorList>
            <person name="Boyd B.M."/>
            <person name="Allen J.M."/>
            <person name="de Crecy-Lagard V."/>
            <person name="Reed D.L."/>
        </authorList>
    </citation>
    <scope>NUCLEOTIDE SEQUENCE [LARGE SCALE GENOMIC DNA]</scope>
    <source>
        <strain evidence="8 9">PTSU</strain>
    </source>
</reference>
<dbReference type="InterPro" id="IPR009080">
    <property type="entry name" value="tRNAsynth_Ia_anticodon-bd"/>
</dbReference>
<comment type="caution">
    <text evidence="8">The sequence shown here is derived from an EMBL/GenBank/DDBJ whole genome shotgun (WGS) entry which is preliminary data.</text>
</comment>
<dbReference type="InterPro" id="IPR056411">
    <property type="entry name" value="CysS_C"/>
</dbReference>
<dbReference type="Proteomes" id="UP000054529">
    <property type="component" value="Unassembled WGS sequence"/>
</dbReference>
<evidence type="ECO:0000256" key="1">
    <source>
        <dbReference type="ARBA" id="ARBA00004496"/>
    </source>
</evidence>
<keyword evidence="4" id="KW-0547">Nucleotide-binding</keyword>
<dbReference type="PANTHER" id="PTHR10890">
    <property type="entry name" value="CYSTEINYL-TRNA SYNTHETASE"/>
    <property type="match status" value="1"/>
</dbReference>
<keyword evidence="6 8" id="KW-0030">Aminoacyl-tRNA synthetase</keyword>
<dbReference type="Gene3D" id="1.20.120.1910">
    <property type="entry name" value="Cysteine-tRNA ligase, C-terminal anti-codon recognition domain"/>
    <property type="match status" value="1"/>
</dbReference>
<gene>
    <name evidence="8" type="ORF">P689_122257</name>
</gene>
<dbReference type="SMART" id="SM00840">
    <property type="entry name" value="DALR_2"/>
    <property type="match status" value="1"/>
</dbReference>
<dbReference type="PANTHER" id="PTHR10890:SF3">
    <property type="entry name" value="CYSTEINE--TRNA LIGASE, CYTOPLASMIC"/>
    <property type="match status" value="1"/>
</dbReference>
<dbReference type="InterPro" id="IPR024909">
    <property type="entry name" value="Cys-tRNA/MSH_ligase"/>
</dbReference>
<sequence>MIQKLYVTFFYLHITGSHLDYSSSKIDQSKRSLEKLYFSLIGTDPECQLCEKKDKFIENFRKEFIEAMNDDFNTPEAYSILFRISKKINLYKKIEIRVANKLARVLRELANSIGLLEQPIHQFFRMNRVPSKITTEMINSVVRTRERARKNKNWKEADRIRKNLQKIGVVLEDSSDRTNWRMK</sequence>
<dbReference type="PATRIC" id="fig|1401651.3.peg.522"/>
<organism evidence="8 9">
    <name type="scientific">Candidatus Riesia pediculischaeffi PTSU</name>
    <dbReference type="NCBI Taxonomy" id="1401651"/>
    <lineage>
        <taxon>Bacteria</taxon>
        <taxon>Pseudomonadati</taxon>
        <taxon>Pseudomonadota</taxon>
        <taxon>Gammaproteobacteria</taxon>
        <taxon>Enterobacterales</taxon>
        <taxon>Enterobacteriaceae</taxon>
        <taxon>Candidatus Riesia</taxon>
    </lineage>
</organism>
<evidence type="ECO:0000313" key="8">
    <source>
        <dbReference type="EMBL" id="KIE63775.1"/>
    </source>
</evidence>
<dbReference type="CDD" id="cd07963">
    <property type="entry name" value="Anticodon_Ia_Cys"/>
    <property type="match status" value="1"/>
</dbReference>
<dbReference type="GO" id="GO:0004817">
    <property type="term" value="F:cysteine-tRNA ligase activity"/>
    <property type="evidence" value="ECO:0007669"/>
    <property type="project" value="InterPro"/>
</dbReference>
<evidence type="ECO:0000256" key="2">
    <source>
        <dbReference type="ARBA" id="ARBA00014738"/>
    </source>
</evidence>
<feature type="domain" description="Cysteinyl-tRNA synthetase class Ia DALR" evidence="7">
    <location>
        <begin position="63"/>
        <end position="124"/>
    </location>
</feature>
<dbReference type="AlphaFoldDB" id="A0A0C1VJ00"/>
<keyword evidence="5" id="KW-0067">ATP-binding</keyword>
<evidence type="ECO:0000256" key="5">
    <source>
        <dbReference type="ARBA" id="ARBA00022840"/>
    </source>
</evidence>
<evidence type="ECO:0000313" key="9">
    <source>
        <dbReference type="Proteomes" id="UP000054529"/>
    </source>
</evidence>
<dbReference type="Pfam" id="PF09190">
    <property type="entry name" value="DALR_2"/>
    <property type="match status" value="1"/>
</dbReference>